<sequence length="558" mass="61624">MSEKSITAQAGLHRTLAYQPKAGLVLEDYRPVFSCLDFRLSRRFWDLRGVDAFVGGDVPYVVTNDGHLAANGLSTFLAAADTNQTEYNVVELGAGSGLFAKQFMDQLRDRAPEVYAKTTYYATDGSQGMVNAWAENGVFSEHKDHIVPLIAELPGLSNALPKGLKIDAAFANYILDSLPFSLLALSGSEAWELELRTALDRDVDAERVVRMSESDILSCIANDTSDDLAALVDLYPALVLDARYTPIKRSDIPLCDALPAPEGGGARAKPYLHSHGAIETLKDVVKCLNPGGFIAIADYGHNPAADEQDVFEFQHFGGSVAIGLNFSAIDRVVSGWQGIDVVAPATDNGQLMMRLIGSKLSEAIQETFLLVAGKENWDRLTDPLHKAQELTSNGQFEAARWKYEEALRLQPHNWALIEEVAGFLTYRLDAYEAGLMMAKAGIERNSLSPGLWNIAGDCLFYTDHYAEAEEAYHKARLASPRDIRSLLNLAWVAERTGRDDLALDLIAKGLAMDNTDAFRDALIAKQTQILDQRWARHRTDTLRSINRIRGHRDLPRRE</sequence>
<gene>
    <name evidence="3" type="ORF">GGR93_000253</name>
</gene>
<dbReference type="SMART" id="SM00028">
    <property type="entry name" value="TPR"/>
    <property type="match status" value="3"/>
</dbReference>
<dbReference type="GO" id="GO:0032259">
    <property type="term" value="P:methylation"/>
    <property type="evidence" value="ECO:0007669"/>
    <property type="project" value="UniProtKB-KW"/>
</dbReference>
<dbReference type="InterPro" id="IPR029063">
    <property type="entry name" value="SAM-dependent_MTases_sf"/>
</dbReference>
<evidence type="ECO:0000256" key="2">
    <source>
        <dbReference type="ARBA" id="ARBA00022679"/>
    </source>
</evidence>
<reference evidence="3 4" key="1">
    <citation type="submission" date="2020-08" db="EMBL/GenBank/DDBJ databases">
        <title>Genomic Encyclopedia of Type Strains, Phase IV (KMG-IV): sequencing the most valuable type-strain genomes for metagenomic binning, comparative biology and taxonomic classification.</title>
        <authorList>
            <person name="Goeker M."/>
        </authorList>
    </citation>
    <scope>NUCLEOTIDE SEQUENCE [LARGE SCALE GENOMIC DNA]</scope>
    <source>
        <strain evidence="3 4">DSM 101015</strain>
    </source>
</reference>
<keyword evidence="1" id="KW-0489">Methyltransferase</keyword>
<dbReference type="Pfam" id="PF02636">
    <property type="entry name" value="Methyltransf_28"/>
    <property type="match status" value="1"/>
</dbReference>
<dbReference type="Proteomes" id="UP000565745">
    <property type="component" value="Unassembled WGS sequence"/>
</dbReference>
<dbReference type="SUPFAM" id="SSF53335">
    <property type="entry name" value="S-adenosyl-L-methionine-dependent methyltransferases"/>
    <property type="match status" value="1"/>
</dbReference>
<dbReference type="AlphaFoldDB" id="A0A7W6Q429"/>
<dbReference type="InterPro" id="IPR003788">
    <property type="entry name" value="NDUFAF7"/>
</dbReference>
<evidence type="ECO:0000313" key="4">
    <source>
        <dbReference type="Proteomes" id="UP000565745"/>
    </source>
</evidence>
<keyword evidence="4" id="KW-1185">Reference proteome</keyword>
<dbReference type="GO" id="GO:0008168">
    <property type="term" value="F:methyltransferase activity"/>
    <property type="evidence" value="ECO:0007669"/>
    <property type="project" value="UniProtKB-KW"/>
</dbReference>
<dbReference type="RefSeq" id="WP_025055416.1">
    <property type="nucleotide sequence ID" value="NZ_JACIFU010000001.1"/>
</dbReference>
<dbReference type="SUPFAM" id="SSF48452">
    <property type="entry name" value="TPR-like"/>
    <property type="match status" value="1"/>
</dbReference>
<dbReference type="InterPro" id="IPR011990">
    <property type="entry name" value="TPR-like_helical_dom_sf"/>
</dbReference>
<evidence type="ECO:0000256" key="1">
    <source>
        <dbReference type="ARBA" id="ARBA00022603"/>
    </source>
</evidence>
<dbReference type="Gene3D" id="1.25.40.10">
    <property type="entry name" value="Tetratricopeptide repeat domain"/>
    <property type="match status" value="1"/>
</dbReference>
<dbReference type="OrthoDB" id="9799639at2"/>
<proteinExistence type="predicted"/>
<protein>
    <submittedName>
        <fullName evidence="3">Tetratricopeptide (TPR) repeat protein</fullName>
    </submittedName>
</protein>
<keyword evidence="2" id="KW-0808">Transferase</keyword>
<dbReference type="EMBL" id="JACIFU010000001">
    <property type="protein sequence ID" value="MBB4172492.1"/>
    <property type="molecule type" value="Genomic_DNA"/>
</dbReference>
<comment type="caution">
    <text evidence="3">The sequence shown here is derived from an EMBL/GenBank/DDBJ whole genome shotgun (WGS) entry which is preliminary data.</text>
</comment>
<dbReference type="InterPro" id="IPR019734">
    <property type="entry name" value="TPR_rpt"/>
</dbReference>
<evidence type="ECO:0000313" key="3">
    <source>
        <dbReference type="EMBL" id="MBB4172492.1"/>
    </source>
</evidence>
<dbReference type="Gene3D" id="3.40.50.150">
    <property type="entry name" value="Vaccinia Virus protein VP39"/>
    <property type="match status" value="1"/>
</dbReference>
<name>A0A7W6Q429_9RHOB</name>
<organism evidence="3 4">
    <name type="scientific">Sulfitobacter noctilucicola</name>
    <dbReference type="NCBI Taxonomy" id="1342301"/>
    <lineage>
        <taxon>Bacteria</taxon>
        <taxon>Pseudomonadati</taxon>
        <taxon>Pseudomonadota</taxon>
        <taxon>Alphaproteobacteria</taxon>
        <taxon>Rhodobacterales</taxon>
        <taxon>Roseobacteraceae</taxon>
        <taxon>Sulfitobacter</taxon>
    </lineage>
</organism>
<accession>A0A7W6Q429</accession>